<accession>X0W154</accession>
<dbReference type="Pfam" id="PF17207">
    <property type="entry name" value="MCM_OB"/>
    <property type="match status" value="1"/>
</dbReference>
<dbReference type="Gene3D" id="2.20.28.10">
    <property type="match status" value="1"/>
</dbReference>
<name>X0W154_9ZZZZ</name>
<comment type="caution">
    <text evidence="5">The sequence shown here is derived from an EMBL/GenBank/DDBJ whole genome shotgun (WGS) entry which is preliminary data.</text>
</comment>
<feature type="domain" description="MCM OB" evidence="4">
    <location>
        <begin position="91"/>
        <end position="150"/>
    </location>
</feature>
<dbReference type="GO" id="GO:0006260">
    <property type="term" value="P:DNA replication"/>
    <property type="evidence" value="ECO:0007669"/>
    <property type="project" value="UniProtKB-KW"/>
</dbReference>
<dbReference type="GO" id="GO:0017116">
    <property type="term" value="F:single-stranded DNA helicase activity"/>
    <property type="evidence" value="ECO:0007669"/>
    <property type="project" value="TreeGrafter"/>
</dbReference>
<organism evidence="5">
    <name type="scientific">marine sediment metagenome</name>
    <dbReference type="NCBI Taxonomy" id="412755"/>
    <lineage>
        <taxon>unclassified sequences</taxon>
        <taxon>metagenomes</taxon>
        <taxon>ecological metagenomes</taxon>
    </lineage>
</organism>
<dbReference type="EMBL" id="BARS01036623">
    <property type="protein sequence ID" value="GAG17072.1"/>
    <property type="molecule type" value="Genomic_DNA"/>
</dbReference>
<proteinExistence type="inferred from homology"/>
<dbReference type="SUPFAM" id="SSF50249">
    <property type="entry name" value="Nucleic acid-binding proteins"/>
    <property type="match status" value="1"/>
</dbReference>
<evidence type="ECO:0000313" key="5">
    <source>
        <dbReference type="EMBL" id="GAG17072.1"/>
    </source>
</evidence>
<dbReference type="AlphaFoldDB" id="X0W154"/>
<dbReference type="PANTHER" id="PTHR11630:SF66">
    <property type="entry name" value="DNA REPLICATION LICENSING FACTOR MCM4"/>
    <property type="match status" value="1"/>
</dbReference>
<evidence type="ECO:0000256" key="1">
    <source>
        <dbReference type="ARBA" id="ARBA00008010"/>
    </source>
</evidence>
<protein>
    <recommendedName>
        <fullName evidence="6">MCM OB domain-containing protein</fullName>
    </recommendedName>
</protein>
<dbReference type="GO" id="GO:0042555">
    <property type="term" value="C:MCM complex"/>
    <property type="evidence" value="ECO:0007669"/>
    <property type="project" value="TreeGrafter"/>
</dbReference>
<comment type="similarity">
    <text evidence="1">Belongs to the MCM family.</text>
</comment>
<dbReference type="Pfam" id="PF14551">
    <property type="entry name" value="MCM_N"/>
    <property type="match status" value="1"/>
</dbReference>
<dbReference type="InterPro" id="IPR033762">
    <property type="entry name" value="MCM_OB"/>
</dbReference>
<dbReference type="Gene3D" id="3.30.1640.10">
    <property type="entry name" value="mini-chromosome maintenance (MCM) complex, chain A, domain 1"/>
    <property type="match status" value="1"/>
</dbReference>
<dbReference type="InterPro" id="IPR012340">
    <property type="entry name" value="NA-bd_OB-fold"/>
</dbReference>
<evidence type="ECO:0000259" key="3">
    <source>
        <dbReference type="Pfam" id="PF14551"/>
    </source>
</evidence>
<reference evidence="5" key="1">
    <citation type="journal article" date="2014" name="Front. Microbiol.">
        <title>High frequency of phylogenetically diverse reductive dehalogenase-homologous genes in deep subseafloor sedimentary metagenomes.</title>
        <authorList>
            <person name="Kawai M."/>
            <person name="Futagami T."/>
            <person name="Toyoda A."/>
            <person name="Takaki Y."/>
            <person name="Nishi S."/>
            <person name="Hori S."/>
            <person name="Arai W."/>
            <person name="Tsubouchi T."/>
            <person name="Morono Y."/>
            <person name="Uchiyama I."/>
            <person name="Ito T."/>
            <person name="Fujiyama A."/>
            <person name="Inagaki F."/>
            <person name="Takami H."/>
        </authorList>
    </citation>
    <scope>NUCLEOTIDE SEQUENCE</scope>
    <source>
        <strain evidence="5">Expedition CK06-06</strain>
    </source>
</reference>
<dbReference type="GO" id="GO:0003697">
    <property type="term" value="F:single-stranded DNA binding"/>
    <property type="evidence" value="ECO:0007669"/>
    <property type="project" value="TreeGrafter"/>
</dbReference>
<evidence type="ECO:0008006" key="6">
    <source>
        <dbReference type="Google" id="ProtNLM"/>
    </source>
</evidence>
<feature type="domain" description="MCM N-terminal" evidence="3">
    <location>
        <begin position="9"/>
        <end position="81"/>
    </location>
</feature>
<dbReference type="GO" id="GO:0005524">
    <property type="term" value="F:ATP binding"/>
    <property type="evidence" value="ECO:0007669"/>
    <property type="project" value="InterPro"/>
</dbReference>
<sequence>MEAVEQINSFKEFIDDEYKAQLAENVRKGKYFLYIEFDKLSKFDPDLTEDLLDSASETLKALDLALENITEKKGMIGRVTNLPESHKVMIRAIRGDQHYDKLCQVEGRVKSKSKVRPKITVAKYECPSCGNVISVLIFGEILKEPNKCGCGR</sequence>
<dbReference type="PANTHER" id="PTHR11630">
    <property type="entry name" value="DNA REPLICATION LICENSING FACTOR MCM FAMILY MEMBER"/>
    <property type="match status" value="1"/>
</dbReference>
<feature type="non-terminal residue" evidence="5">
    <location>
        <position position="152"/>
    </location>
</feature>
<evidence type="ECO:0000256" key="2">
    <source>
        <dbReference type="ARBA" id="ARBA00022705"/>
    </source>
</evidence>
<dbReference type="InterPro" id="IPR027925">
    <property type="entry name" value="MCM_N"/>
</dbReference>
<gene>
    <name evidence="5" type="ORF">S01H1_56266</name>
</gene>
<dbReference type="InterPro" id="IPR031327">
    <property type="entry name" value="MCM"/>
</dbReference>
<dbReference type="Gene3D" id="2.40.50.140">
    <property type="entry name" value="Nucleic acid-binding proteins"/>
    <property type="match status" value="1"/>
</dbReference>
<evidence type="ECO:0000259" key="4">
    <source>
        <dbReference type="Pfam" id="PF17207"/>
    </source>
</evidence>
<keyword evidence="2" id="KW-0235">DNA replication</keyword>